<reference evidence="3 4" key="1">
    <citation type="submission" date="2019-12" db="EMBL/GenBank/DDBJ databases">
        <title>Strain KN286 was isolated from seawater, which was collected from Caroline Seamount in the tropical western Pacific.</title>
        <authorList>
            <person name="Wang Q."/>
        </authorList>
    </citation>
    <scope>NUCLEOTIDE SEQUENCE [LARGE SCALE GENOMIC DNA]</scope>
    <source>
        <strain evidence="3 4">KN286</strain>
    </source>
</reference>
<keyword evidence="4" id="KW-1185">Reference proteome</keyword>
<accession>A0A6B0TYF8</accession>
<comment type="caution">
    <text evidence="3">The sequence shown here is derived from an EMBL/GenBank/DDBJ whole genome shotgun (WGS) entry which is preliminary data.</text>
</comment>
<dbReference type="PANTHER" id="PTHR33840">
    <property type="match status" value="1"/>
</dbReference>
<gene>
    <name evidence="3" type="ORF">GSH16_11505</name>
</gene>
<evidence type="ECO:0000256" key="1">
    <source>
        <dbReference type="SAM" id="MobiDB-lite"/>
    </source>
</evidence>
<dbReference type="Proteomes" id="UP000436016">
    <property type="component" value="Unassembled WGS sequence"/>
</dbReference>
<feature type="region of interest" description="Disordered" evidence="1">
    <location>
        <begin position="323"/>
        <end position="347"/>
    </location>
</feature>
<dbReference type="Pfam" id="PF09994">
    <property type="entry name" value="T6SS_Tle1-like_cat"/>
    <property type="match status" value="1"/>
</dbReference>
<dbReference type="PANTHER" id="PTHR33840:SF1">
    <property type="entry name" value="TLE1 PHOSPHOLIPASE DOMAIN-CONTAINING PROTEIN"/>
    <property type="match status" value="1"/>
</dbReference>
<dbReference type="InterPro" id="IPR018712">
    <property type="entry name" value="Tle1-like_cat"/>
</dbReference>
<dbReference type="RefSeq" id="WP_160855256.1">
    <property type="nucleotide sequence ID" value="NZ_WUWG01000005.1"/>
</dbReference>
<dbReference type="AlphaFoldDB" id="A0A6B0TYF8"/>
<name>A0A6B0TYF8_9RHOB</name>
<dbReference type="EMBL" id="WUWG01000005">
    <property type="protein sequence ID" value="MXU66074.1"/>
    <property type="molecule type" value="Genomic_DNA"/>
</dbReference>
<sequence length="347" mass="38966">MARGRLHIFIIDGTLSRLHPEFETSAGLLYRLLEEGGPRADQTYGYNPGIQGEGLGKWLRVAAGIGINLSVCHGYSVLCSRYRPGDRIMLFGYSRGAYAVRSLAGFIGKIGLIRRQHATERRVQRAFRYYETERSNLHARQFSDRYCHRDVPIEMIGVWDTVAALGLPYPVLNRLAPMATAFHDHRLGPLIRNACQALALDETRLSYTPILWTCAPGWRGRLEQVWFAGAHSDVGGQVWRRPEARPLANIPFVWMLDRAESLGLRLPDGWRDRYPGDPAAPMVGDRAGPGKLFLLREPRLIGQADAESIHPSVFARMEQLPDYRPRAYDPDNPTGIGPKTSEGHGRT</sequence>
<organism evidence="3 4">
    <name type="scientific">Oceanomicrobium pacificus</name>
    <dbReference type="NCBI Taxonomy" id="2692916"/>
    <lineage>
        <taxon>Bacteria</taxon>
        <taxon>Pseudomonadati</taxon>
        <taxon>Pseudomonadota</taxon>
        <taxon>Alphaproteobacteria</taxon>
        <taxon>Rhodobacterales</taxon>
        <taxon>Paracoccaceae</taxon>
        <taxon>Oceanomicrobium</taxon>
    </lineage>
</organism>
<feature type="domain" description="T6SS Phospholipase effector Tle1-like catalytic" evidence="2">
    <location>
        <begin position="8"/>
        <end position="257"/>
    </location>
</feature>
<evidence type="ECO:0000313" key="4">
    <source>
        <dbReference type="Proteomes" id="UP000436016"/>
    </source>
</evidence>
<evidence type="ECO:0000259" key="2">
    <source>
        <dbReference type="Pfam" id="PF09994"/>
    </source>
</evidence>
<protein>
    <submittedName>
        <fullName evidence="3">DUF2235 domain-containing protein</fullName>
    </submittedName>
</protein>
<evidence type="ECO:0000313" key="3">
    <source>
        <dbReference type="EMBL" id="MXU66074.1"/>
    </source>
</evidence>
<proteinExistence type="predicted"/>